<sequence length="129" mass="13922">MTDVMSEAFGRELAARTTFEKEAIWLPLLAVHALNAGQAVIEGRTFTDCVIEGPGMIAIMNGTNFENCHMGVTEDVRSLLFRPMGPKLVGAVGFSNCKFVGCRFKQVGFTSSDAVLDSLAEDLTMRGGE</sequence>
<proteinExistence type="predicted"/>
<evidence type="ECO:0000313" key="2">
    <source>
        <dbReference type="Proteomes" id="UP000663918"/>
    </source>
</evidence>
<name>A0A975C0W3_9CAUL</name>
<protein>
    <recommendedName>
        <fullName evidence="3">Pentapeptide repeat-containing protein</fullName>
    </recommendedName>
</protein>
<dbReference type="EMBL" id="CP062222">
    <property type="protein sequence ID" value="QTC90842.1"/>
    <property type="molecule type" value="Genomic_DNA"/>
</dbReference>
<reference evidence="1" key="1">
    <citation type="submission" date="2020-09" db="EMBL/GenBank/DDBJ databases">
        <title>Brevundimonas sp. LVF2 isolated from a puddle in Goettingen, Germany.</title>
        <authorList>
            <person name="Friedrich I."/>
            <person name="Klassen A."/>
            <person name="Hannes N."/>
            <person name="Schneider D."/>
            <person name="Hertel R."/>
            <person name="Daniel R."/>
        </authorList>
    </citation>
    <scope>NUCLEOTIDE SEQUENCE</scope>
    <source>
        <strain evidence="1">LVF2</strain>
    </source>
</reference>
<accession>A0A975C0W3</accession>
<dbReference type="RefSeq" id="WP_207869602.1">
    <property type="nucleotide sequence ID" value="NZ_CP062222.1"/>
</dbReference>
<organism evidence="1 2">
    <name type="scientific">Brevundimonas goettingensis</name>
    <dbReference type="NCBI Taxonomy" id="2774190"/>
    <lineage>
        <taxon>Bacteria</taxon>
        <taxon>Pseudomonadati</taxon>
        <taxon>Pseudomonadota</taxon>
        <taxon>Alphaproteobacteria</taxon>
        <taxon>Caulobacterales</taxon>
        <taxon>Caulobacteraceae</taxon>
        <taxon>Brevundimonas</taxon>
    </lineage>
</organism>
<dbReference type="KEGG" id="bgoe:IFJ75_16680"/>
<dbReference type="Proteomes" id="UP000663918">
    <property type="component" value="Chromosome"/>
</dbReference>
<gene>
    <name evidence="1" type="ORF">IFJ75_16680</name>
</gene>
<keyword evidence="2" id="KW-1185">Reference proteome</keyword>
<evidence type="ECO:0008006" key="3">
    <source>
        <dbReference type="Google" id="ProtNLM"/>
    </source>
</evidence>
<evidence type="ECO:0000313" key="1">
    <source>
        <dbReference type="EMBL" id="QTC90842.1"/>
    </source>
</evidence>
<dbReference type="AlphaFoldDB" id="A0A975C0W3"/>